<protein>
    <recommendedName>
        <fullName evidence="3">HAT C-terminal dimerisation domain-containing protein</fullName>
    </recommendedName>
</protein>
<reference evidence="1" key="1">
    <citation type="submission" date="2019-08" db="EMBL/GenBank/DDBJ databases">
        <title>The improved chromosome-level genome for the pearl oyster Pinctada fucata martensii using PacBio sequencing and Hi-C.</title>
        <authorList>
            <person name="Zheng Z."/>
        </authorList>
    </citation>
    <scope>NUCLEOTIDE SEQUENCE</scope>
    <source>
        <strain evidence="1">ZZ-2019</strain>
        <tissue evidence="1">Adductor muscle</tissue>
    </source>
</reference>
<evidence type="ECO:0008006" key="3">
    <source>
        <dbReference type="Google" id="ProtNLM"/>
    </source>
</evidence>
<proteinExistence type="predicted"/>
<gene>
    <name evidence="1" type="ORF">FSP39_018113</name>
</gene>
<evidence type="ECO:0000313" key="2">
    <source>
        <dbReference type="Proteomes" id="UP001186944"/>
    </source>
</evidence>
<dbReference type="EMBL" id="VSWD01000001">
    <property type="protein sequence ID" value="KAK3108894.1"/>
    <property type="molecule type" value="Genomic_DNA"/>
</dbReference>
<name>A0AA89C4R3_PINIB</name>
<accession>A0AA89C4R3</accession>
<sequence>MFDPTLAPNRGDDNFNNYGEEQIKIISEHFYGEAQEDQTQLTAEWKQVRYHFEKMKETSQYLESTTPTEYCLRHILQLTTPFGQSFPLLSKVAEIILSIPITMHDQRERERGQCIETHQNQTKK</sequence>
<comment type="caution">
    <text evidence="1">The sequence shown here is derived from an EMBL/GenBank/DDBJ whole genome shotgun (WGS) entry which is preliminary data.</text>
</comment>
<evidence type="ECO:0000313" key="1">
    <source>
        <dbReference type="EMBL" id="KAK3108894.1"/>
    </source>
</evidence>
<organism evidence="1 2">
    <name type="scientific">Pinctada imbricata</name>
    <name type="common">Atlantic pearl-oyster</name>
    <name type="synonym">Pinctada martensii</name>
    <dbReference type="NCBI Taxonomy" id="66713"/>
    <lineage>
        <taxon>Eukaryota</taxon>
        <taxon>Metazoa</taxon>
        <taxon>Spiralia</taxon>
        <taxon>Lophotrochozoa</taxon>
        <taxon>Mollusca</taxon>
        <taxon>Bivalvia</taxon>
        <taxon>Autobranchia</taxon>
        <taxon>Pteriomorphia</taxon>
        <taxon>Pterioida</taxon>
        <taxon>Pterioidea</taxon>
        <taxon>Pteriidae</taxon>
        <taxon>Pinctada</taxon>
    </lineage>
</organism>
<keyword evidence="2" id="KW-1185">Reference proteome</keyword>
<dbReference type="Proteomes" id="UP001186944">
    <property type="component" value="Unassembled WGS sequence"/>
</dbReference>
<dbReference type="AlphaFoldDB" id="A0AA89C4R3"/>